<sequence>MSDSENKKIKGLFNMGDFGNYFVRVFQKPDPNQKSNYNLRMMHGINKISIVVFLLAIIFWIVKRFI</sequence>
<keyword evidence="1" id="KW-0472">Membrane</keyword>
<dbReference type="AlphaFoldDB" id="A0A2W7QKE5"/>
<keyword evidence="1" id="KW-0812">Transmembrane</keyword>
<keyword evidence="1" id="KW-1133">Transmembrane helix</keyword>
<feature type="transmembrane region" description="Helical" evidence="1">
    <location>
        <begin position="44"/>
        <end position="62"/>
    </location>
</feature>
<dbReference type="EMBL" id="QKZT01000017">
    <property type="protein sequence ID" value="PZX48894.1"/>
    <property type="molecule type" value="Genomic_DNA"/>
</dbReference>
<keyword evidence="3" id="KW-1185">Reference proteome</keyword>
<reference evidence="2 3" key="1">
    <citation type="submission" date="2018-06" db="EMBL/GenBank/DDBJ databases">
        <title>Genomic Encyclopedia of Archaeal and Bacterial Type Strains, Phase II (KMG-II): from individual species to whole genera.</title>
        <authorList>
            <person name="Goeker M."/>
        </authorList>
    </citation>
    <scope>NUCLEOTIDE SEQUENCE [LARGE SCALE GENOMIC DNA]</scope>
    <source>
        <strain evidence="2 3">DSM 19830</strain>
    </source>
</reference>
<dbReference type="Pfam" id="PF20498">
    <property type="entry name" value="DUF6728"/>
    <property type="match status" value="1"/>
</dbReference>
<evidence type="ECO:0000256" key="1">
    <source>
        <dbReference type="SAM" id="Phobius"/>
    </source>
</evidence>
<accession>A0A2W7QKE5</accession>
<name>A0A2W7QKE5_9BACT</name>
<dbReference type="RefSeq" id="WP_111321559.1">
    <property type="nucleotide sequence ID" value="NZ_QKZT01000017.1"/>
</dbReference>
<organism evidence="2 3">
    <name type="scientific">Algoriphagus chordae</name>
    <dbReference type="NCBI Taxonomy" id="237019"/>
    <lineage>
        <taxon>Bacteria</taxon>
        <taxon>Pseudomonadati</taxon>
        <taxon>Bacteroidota</taxon>
        <taxon>Cytophagia</taxon>
        <taxon>Cytophagales</taxon>
        <taxon>Cyclobacteriaceae</taxon>
        <taxon>Algoriphagus</taxon>
    </lineage>
</organism>
<evidence type="ECO:0000313" key="2">
    <source>
        <dbReference type="EMBL" id="PZX48894.1"/>
    </source>
</evidence>
<dbReference type="InterPro" id="IPR046615">
    <property type="entry name" value="DUF6728"/>
</dbReference>
<dbReference type="Proteomes" id="UP000248882">
    <property type="component" value="Unassembled WGS sequence"/>
</dbReference>
<proteinExistence type="predicted"/>
<dbReference type="OrthoDB" id="886459at2"/>
<comment type="caution">
    <text evidence="2">The sequence shown here is derived from an EMBL/GenBank/DDBJ whole genome shotgun (WGS) entry which is preliminary data.</text>
</comment>
<evidence type="ECO:0000313" key="3">
    <source>
        <dbReference type="Proteomes" id="UP000248882"/>
    </source>
</evidence>
<gene>
    <name evidence="2" type="ORF">LV85_03384</name>
</gene>
<protein>
    <submittedName>
        <fullName evidence="2">Uncharacterized protein</fullName>
    </submittedName>
</protein>